<evidence type="ECO:0000259" key="1">
    <source>
        <dbReference type="SMART" id="SM00198"/>
    </source>
</evidence>
<dbReference type="EMBL" id="JBJQND010000017">
    <property type="protein sequence ID" value="KAL3841411.1"/>
    <property type="molecule type" value="Genomic_DNA"/>
</dbReference>
<evidence type="ECO:0000313" key="2">
    <source>
        <dbReference type="EMBL" id="KAL3841411.1"/>
    </source>
</evidence>
<protein>
    <recommendedName>
        <fullName evidence="1">SCP domain-containing protein</fullName>
    </recommendedName>
</protein>
<comment type="caution">
    <text evidence="2">The sequence shown here is derived from an EMBL/GenBank/DDBJ whole genome shotgun (WGS) entry which is preliminary data.</text>
</comment>
<evidence type="ECO:0000313" key="3">
    <source>
        <dbReference type="Proteomes" id="UP001634394"/>
    </source>
</evidence>
<dbReference type="Pfam" id="PF00188">
    <property type="entry name" value="CAP"/>
    <property type="match status" value="1"/>
</dbReference>
<dbReference type="Gene3D" id="3.40.33.10">
    <property type="entry name" value="CAP"/>
    <property type="match status" value="1"/>
</dbReference>
<dbReference type="PROSITE" id="PS01010">
    <property type="entry name" value="CRISP_2"/>
    <property type="match status" value="1"/>
</dbReference>
<dbReference type="PRINTS" id="PR00837">
    <property type="entry name" value="V5TPXLIKE"/>
</dbReference>
<name>A0ABD3TXZ5_SINWO</name>
<gene>
    <name evidence="2" type="ORF">ACJMK2_019563</name>
</gene>
<accession>A0ABD3TXZ5</accession>
<dbReference type="PANTHER" id="PTHR10334">
    <property type="entry name" value="CYSTEINE-RICH SECRETORY PROTEIN-RELATED"/>
    <property type="match status" value="1"/>
</dbReference>
<organism evidence="2 3">
    <name type="scientific">Sinanodonta woodiana</name>
    <name type="common">Chinese pond mussel</name>
    <name type="synonym">Anodonta woodiana</name>
    <dbReference type="NCBI Taxonomy" id="1069815"/>
    <lineage>
        <taxon>Eukaryota</taxon>
        <taxon>Metazoa</taxon>
        <taxon>Spiralia</taxon>
        <taxon>Lophotrochozoa</taxon>
        <taxon>Mollusca</taxon>
        <taxon>Bivalvia</taxon>
        <taxon>Autobranchia</taxon>
        <taxon>Heteroconchia</taxon>
        <taxon>Palaeoheterodonta</taxon>
        <taxon>Unionida</taxon>
        <taxon>Unionoidea</taxon>
        <taxon>Unionidae</taxon>
        <taxon>Unioninae</taxon>
        <taxon>Sinanodonta</taxon>
    </lineage>
</organism>
<dbReference type="AlphaFoldDB" id="A0ABD3TXZ5"/>
<dbReference type="SUPFAM" id="SSF55797">
    <property type="entry name" value="PR-1-like"/>
    <property type="match status" value="1"/>
</dbReference>
<sequence>MTASENSAAENTTILRNRREAVYCKDRYKQWPDHSMCLPRKSQIVSRTDQQDIIRVHNKYRSNVTPPAEDMLKMDWDKELAEIAQRWADNCKMTHDTNAQRLIPGRFPVGQNIASSPMSLTWPTVIELWYNETTSFQYGVPTDLMKIGHFTQLMWASTRLVGCAVSVCSQTYFYVCNYGPGGNNGNLGTPYQNGTSCARCKKCTDNLCDCGDLVCLNGGVLNTTSCSCSCTELVGFYKANDCRLNCTMGKDHQSCGTSPFTANTCSTNTGTVQYCPELCKVCPYAGIDYKEKDAGSHKDTDEGSKSTTGGIAILPEVIVLVTLVSLVTM</sequence>
<keyword evidence="3" id="KW-1185">Reference proteome</keyword>
<dbReference type="InterPro" id="IPR001283">
    <property type="entry name" value="CRISP-related"/>
</dbReference>
<dbReference type="PROSITE" id="PS01009">
    <property type="entry name" value="CRISP_1"/>
    <property type="match status" value="1"/>
</dbReference>
<dbReference type="SMART" id="SM00198">
    <property type="entry name" value="SCP"/>
    <property type="match status" value="1"/>
</dbReference>
<dbReference type="InterPro" id="IPR018244">
    <property type="entry name" value="Allrgn_V5/Tpx1_CS"/>
</dbReference>
<proteinExistence type="predicted"/>
<reference evidence="2 3" key="1">
    <citation type="submission" date="2024-11" db="EMBL/GenBank/DDBJ databases">
        <title>Chromosome-level genome assembly of the freshwater bivalve Anodonta woodiana.</title>
        <authorList>
            <person name="Chen X."/>
        </authorList>
    </citation>
    <scope>NUCLEOTIDE SEQUENCE [LARGE SCALE GENOMIC DNA]</scope>
    <source>
        <strain evidence="2">MN2024</strain>
        <tissue evidence="2">Gills</tissue>
    </source>
</reference>
<dbReference type="Proteomes" id="UP001634394">
    <property type="component" value="Unassembled WGS sequence"/>
</dbReference>
<dbReference type="InterPro" id="IPR035940">
    <property type="entry name" value="CAP_sf"/>
</dbReference>
<dbReference type="InterPro" id="IPR014044">
    <property type="entry name" value="CAP_dom"/>
</dbReference>
<feature type="domain" description="SCP" evidence="1">
    <location>
        <begin position="48"/>
        <end position="186"/>
    </location>
</feature>